<accession>A0A916R9Y7</accession>
<comment type="caution">
    <text evidence="1">The sequence shown here is derived from an EMBL/GenBank/DDBJ whole genome shotgun (WGS) entry which is preliminary data.</text>
</comment>
<dbReference type="SUPFAM" id="SSF52172">
    <property type="entry name" value="CheY-like"/>
    <property type="match status" value="1"/>
</dbReference>
<gene>
    <name evidence="1" type="ORF">GCM10011499_13230</name>
</gene>
<evidence type="ECO:0000313" key="1">
    <source>
        <dbReference type="EMBL" id="GGA44899.1"/>
    </source>
</evidence>
<evidence type="ECO:0008006" key="3">
    <source>
        <dbReference type="Google" id="ProtNLM"/>
    </source>
</evidence>
<dbReference type="InterPro" id="IPR011006">
    <property type="entry name" value="CheY-like_superfamily"/>
</dbReference>
<sequence>MSNSAANLPTFVLVDDHVHSARLLRRTLHEAATPARLVWIGPAKRAGKTVKALLFGAPERKPDMIIVDLKAHSAATEEFIASIRDIADEADVPVVAIAPSLDGELRNALISAGARAVFERLADSEAYRAEMAHLTSYWVRETLTWPIRA</sequence>
<dbReference type="Proteomes" id="UP000596977">
    <property type="component" value="Unassembled WGS sequence"/>
</dbReference>
<proteinExistence type="predicted"/>
<protein>
    <recommendedName>
        <fullName evidence="3">Response regulatory domain-containing protein</fullName>
    </recommendedName>
</protein>
<dbReference type="AlphaFoldDB" id="A0A916R9Y7"/>
<evidence type="ECO:0000313" key="2">
    <source>
        <dbReference type="Proteomes" id="UP000596977"/>
    </source>
</evidence>
<dbReference type="RefSeq" id="WP_127072812.1">
    <property type="nucleotide sequence ID" value="NZ_BMKB01000002.1"/>
</dbReference>
<dbReference type="OrthoDB" id="7960398at2"/>
<name>A0A916R9Y7_9HYPH</name>
<reference evidence="1 2" key="1">
    <citation type="journal article" date="2014" name="Int. J. Syst. Evol. Microbiol.">
        <title>Complete genome sequence of Corynebacterium casei LMG S-19264T (=DSM 44701T), isolated from a smear-ripened cheese.</title>
        <authorList>
            <consortium name="US DOE Joint Genome Institute (JGI-PGF)"/>
            <person name="Walter F."/>
            <person name="Albersmeier A."/>
            <person name="Kalinowski J."/>
            <person name="Ruckert C."/>
        </authorList>
    </citation>
    <scope>NUCLEOTIDE SEQUENCE [LARGE SCALE GENOMIC DNA]</scope>
    <source>
        <strain evidence="1 2">CGMCC 1.15896</strain>
    </source>
</reference>
<keyword evidence="2" id="KW-1185">Reference proteome</keyword>
<organism evidence="1 2">
    <name type="scientific">Pelagibacterium lentulum</name>
    <dbReference type="NCBI Taxonomy" id="2029865"/>
    <lineage>
        <taxon>Bacteria</taxon>
        <taxon>Pseudomonadati</taxon>
        <taxon>Pseudomonadota</taxon>
        <taxon>Alphaproteobacteria</taxon>
        <taxon>Hyphomicrobiales</taxon>
        <taxon>Devosiaceae</taxon>
        <taxon>Pelagibacterium</taxon>
    </lineage>
</organism>
<dbReference type="Gene3D" id="3.40.50.2300">
    <property type="match status" value="1"/>
</dbReference>
<dbReference type="EMBL" id="BMKB01000002">
    <property type="protein sequence ID" value="GGA44899.1"/>
    <property type="molecule type" value="Genomic_DNA"/>
</dbReference>